<dbReference type="Pfam" id="PF01047">
    <property type="entry name" value="MarR"/>
    <property type="match status" value="1"/>
</dbReference>
<proteinExistence type="predicted"/>
<accession>A0ABQ3GEB2</accession>
<keyword evidence="3" id="KW-0804">Transcription</keyword>
<evidence type="ECO:0000256" key="2">
    <source>
        <dbReference type="ARBA" id="ARBA00023125"/>
    </source>
</evidence>
<keyword evidence="1" id="KW-0805">Transcription regulation</keyword>
<evidence type="ECO:0000313" key="5">
    <source>
        <dbReference type="EMBL" id="GHD03367.1"/>
    </source>
</evidence>
<organism evidence="5 6">
    <name type="scientific">Pseudorhodoferax aquiterrae</name>
    <dbReference type="NCBI Taxonomy" id="747304"/>
    <lineage>
        <taxon>Bacteria</taxon>
        <taxon>Pseudomonadati</taxon>
        <taxon>Pseudomonadota</taxon>
        <taxon>Betaproteobacteria</taxon>
        <taxon>Burkholderiales</taxon>
        <taxon>Comamonadaceae</taxon>
    </lineage>
</organism>
<reference evidence="6" key="1">
    <citation type="journal article" date="2019" name="Int. J. Syst. Evol. Microbiol.">
        <title>The Global Catalogue of Microorganisms (GCM) 10K type strain sequencing project: providing services to taxonomists for standard genome sequencing and annotation.</title>
        <authorList>
            <consortium name="The Broad Institute Genomics Platform"/>
            <consortium name="The Broad Institute Genome Sequencing Center for Infectious Disease"/>
            <person name="Wu L."/>
            <person name="Ma J."/>
        </authorList>
    </citation>
    <scope>NUCLEOTIDE SEQUENCE [LARGE SCALE GENOMIC DNA]</scope>
    <source>
        <strain evidence="6">KCTC 23314</strain>
    </source>
</reference>
<dbReference type="Proteomes" id="UP000626210">
    <property type="component" value="Unassembled WGS sequence"/>
</dbReference>
<dbReference type="PROSITE" id="PS50995">
    <property type="entry name" value="HTH_MARR_2"/>
    <property type="match status" value="1"/>
</dbReference>
<dbReference type="SUPFAM" id="SSF46785">
    <property type="entry name" value="Winged helix' DNA-binding domain"/>
    <property type="match status" value="1"/>
</dbReference>
<name>A0ABQ3GEB2_9BURK</name>
<dbReference type="InterPro" id="IPR023187">
    <property type="entry name" value="Tscrpt_reg_MarR-type_CS"/>
</dbReference>
<dbReference type="InterPro" id="IPR000835">
    <property type="entry name" value="HTH_MarR-typ"/>
</dbReference>
<dbReference type="PANTHER" id="PTHR42756:SF1">
    <property type="entry name" value="TRANSCRIPTIONAL REPRESSOR OF EMRAB OPERON"/>
    <property type="match status" value="1"/>
</dbReference>
<feature type="domain" description="HTH marR-type" evidence="4">
    <location>
        <begin position="1"/>
        <end position="86"/>
    </location>
</feature>
<dbReference type="PRINTS" id="PR00598">
    <property type="entry name" value="HTHMARR"/>
</dbReference>
<evidence type="ECO:0000259" key="4">
    <source>
        <dbReference type="PROSITE" id="PS50995"/>
    </source>
</evidence>
<dbReference type="InterPro" id="IPR036388">
    <property type="entry name" value="WH-like_DNA-bd_sf"/>
</dbReference>
<evidence type="ECO:0000256" key="1">
    <source>
        <dbReference type="ARBA" id="ARBA00023015"/>
    </source>
</evidence>
<gene>
    <name evidence="5" type="ORF">GCM10007320_63340</name>
</gene>
<dbReference type="PANTHER" id="PTHR42756">
    <property type="entry name" value="TRANSCRIPTIONAL REGULATOR, MARR"/>
    <property type="match status" value="1"/>
</dbReference>
<dbReference type="PROSITE" id="PS01117">
    <property type="entry name" value="HTH_MARR_1"/>
    <property type="match status" value="1"/>
</dbReference>
<dbReference type="InterPro" id="IPR036390">
    <property type="entry name" value="WH_DNA-bd_sf"/>
</dbReference>
<evidence type="ECO:0000313" key="6">
    <source>
        <dbReference type="Proteomes" id="UP000626210"/>
    </source>
</evidence>
<sequence length="92" mass="10373">MRWQSKREWTRGTVSGLLDGLEREELIERRADANDRRARRVQLTDKGKRLAKTVVEQHGRWAASLFANLSADERKQLTALLGKVDGNLGSGA</sequence>
<dbReference type="EMBL" id="BMYK01000044">
    <property type="protein sequence ID" value="GHD03367.1"/>
    <property type="molecule type" value="Genomic_DNA"/>
</dbReference>
<dbReference type="Gene3D" id="1.10.10.10">
    <property type="entry name" value="Winged helix-like DNA-binding domain superfamily/Winged helix DNA-binding domain"/>
    <property type="match status" value="1"/>
</dbReference>
<protein>
    <recommendedName>
        <fullName evidence="4">HTH marR-type domain-containing protein</fullName>
    </recommendedName>
</protein>
<keyword evidence="2" id="KW-0238">DNA-binding</keyword>
<keyword evidence="6" id="KW-1185">Reference proteome</keyword>
<comment type="caution">
    <text evidence="5">The sequence shown here is derived from an EMBL/GenBank/DDBJ whole genome shotgun (WGS) entry which is preliminary data.</text>
</comment>
<dbReference type="SMART" id="SM00347">
    <property type="entry name" value="HTH_MARR"/>
    <property type="match status" value="1"/>
</dbReference>
<evidence type="ECO:0000256" key="3">
    <source>
        <dbReference type="ARBA" id="ARBA00023163"/>
    </source>
</evidence>